<evidence type="ECO:0000256" key="1">
    <source>
        <dbReference type="ARBA" id="ARBA00023015"/>
    </source>
</evidence>
<proteinExistence type="predicted"/>
<evidence type="ECO:0000256" key="3">
    <source>
        <dbReference type="ARBA" id="ARBA00023170"/>
    </source>
</evidence>
<gene>
    <name evidence="4" type="ORF">ONB1V03_LOCUS12585</name>
</gene>
<keyword evidence="1" id="KW-0805">Transcription regulation</keyword>
<evidence type="ECO:0000256" key="2">
    <source>
        <dbReference type="ARBA" id="ARBA00023163"/>
    </source>
</evidence>
<evidence type="ECO:0000313" key="5">
    <source>
        <dbReference type="Proteomes" id="UP000728032"/>
    </source>
</evidence>
<dbReference type="Proteomes" id="UP000728032">
    <property type="component" value="Unassembled WGS sequence"/>
</dbReference>
<dbReference type="SUPFAM" id="SSF48508">
    <property type="entry name" value="Nuclear receptor ligand-binding domain"/>
    <property type="match status" value="1"/>
</dbReference>
<reference evidence="4" key="1">
    <citation type="submission" date="2020-11" db="EMBL/GenBank/DDBJ databases">
        <authorList>
            <person name="Tran Van P."/>
        </authorList>
    </citation>
    <scope>NUCLEOTIDE SEQUENCE</scope>
</reference>
<keyword evidence="2" id="KW-0804">Transcription</keyword>
<evidence type="ECO:0000313" key="4">
    <source>
        <dbReference type="EMBL" id="CAD7655945.1"/>
    </source>
</evidence>
<protein>
    <submittedName>
        <fullName evidence="4">Uncharacterized protein</fullName>
    </submittedName>
</protein>
<dbReference type="EMBL" id="CAJPVJ010010306">
    <property type="protein sequence ID" value="CAG2173132.1"/>
    <property type="molecule type" value="Genomic_DNA"/>
</dbReference>
<dbReference type="AlphaFoldDB" id="A0A7R9M983"/>
<keyword evidence="3" id="KW-0675">Receptor</keyword>
<dbReference type="OrthoDB" id="6527127at2759"/>
<name>A0A7R9M983_9ACAR</name>
<organism evidence="4">
    <name type="scientific">Oppiella nova</name>
    <dbReference type="NCBI Taxonomy" id="334625"/>
    <lineage>
        <taxon>Eukaryota</taxon>
        <taxon>Metazoa</taxon>
        <taxon>Ecdysozoa</taxon>
        <taxon>Arthropoda</taxon>
        <taxon>Chelicerata</taxon>
        <taxon>Arachnida</taxon>
        <taxon>Acari</taxon>
        <taxon>Acariformes</taxon>
        <taxon>Sarcoptiformes</taxon>
        <taxon>Oribatida</taxon>
        <taxon>Brachypylina</taxon>
        <taxon>Oppioidea</taxon>
        <taxon>Oppiidae</taxon>
        <taxon>Oppiella</taxon>
    </lineage>
</organism>
<accession>A0A7R9M983</accession>
<dbReference type="EMBL" id="OC925131">
    <property type="protein sequence ID" value="CAD7655945.1"/>
    <property type="molecule type" value="Genomic_DNA"/>
</dbReference>
<sequence>MNELLITMNYIREPMGCTVTWELSDVTQYKSVMVMRFAQSIQDFIKMVKKLDSFKTLCGDDRLSLIKYGCVENLCMRSLQYYDLTHEYWTLYAGNDSSILLKTEFFATCEPSLLNPYKNYFSKIGPEWDSDHNIIDLLSYCLIQIGRPLSIGMSLNWSSDFTCTYFTDTYT</sequence>
<dbReference type="Gene3D" id="1.10.565.10">
    <property type="entry name" value="Retinoid X Receptor"/>
    <property type="match status" value="1"/>
</dbReference>
<dbReference type="InterPro" id="IPR035500">
    <property type="entry name" value="NHR-like_dom_sf"/>
</dbReference>
<keyword evidence="5" id="KW-1185">Reference proteome</keyword>